<dbReference type="OrthoDB" id="25954at2"/>
<keyword evidence="7" id="KW-1185">Reference proteome</keyword>
<sequence length="133" mass="14861">MPDSLPTEMSETLVERLVHSFYARVRKDALLGPIFDARIGERWDAHLAKMVDFWSSVALTTGRYSGRPHAVHHGLDLEHAHFQHWLALFETTVAETCEGQAAAFFIDRAHRIAASLEIGLNIGPNALHLPPRG</sequence>
<name>A0A318T1X2_9HYPH</name>
<evidence type="ECO:0000256" key="3">
    <source>
        <dbReference type="ARBA" id="ARBA00022723"/>
    </source>
</evidence>
<evidence type="ECO:0000256" key="5">
    <source>
        <dbReference type="PIRSR" id="PIRSR601486-1"/>
    </source>
</evidence>
<dbReference type="AlphaFoldDB" id="A0A318T1X2"/>
<protein>
    <submittedName>
        <fullName evidence="6">Hemoglobin</fullName>
    </submittedName>
</protein>
<dbReference type="Pfam" id="PF01152">
    <property type="entry name" value="Bac_globin"/>
    <property type="match status" value="1"/>
</dbReference>
<dbReference type="GO" id="GO:0020037">
    <property type="term" value="F:heme binding"/>
    <property type="evidence" value="ECO:0007669"/>
    <property type="project" value="InterPro"/>
</dbReference>
<organism evidence="6 7">
    <name type="scientific">Phyllobacterium leguminum</name>
    <dbReference type="NCBI Taxonomy" id="314237"/>
    <lineage>
        <taxon>Bacteria</taxon>
        <taxon>Pseudomonadati</taxon>
        <taxon>Pseudomonadota</taxon>
        <taxon>Alphaproteobacteria</taxon>
        <taxon>Hyphomicrobiales</taxon>
        <taxon>Phyllobacteriaceae</taxon>
        <taxon>Phyllobacterium</taxon>
    </lineage>
</organism>
<dbReference type="InterPro" id="IPR001486">
    <property type="entry name" value="Hemoglobin_trunc"/>
</dbReference>
<gene>
    <name evidence="6" type="ORF">C7477_1109</name>
</gene>
<feature type="binding site" description="distal binding residue" evidence="5">
    <location>
        <position position="69"/>
    </location>
    <ligand>
        <name>heme</name>
        <dbReference type="ChEBI" id="CHEBI:30413"/>
    </ligand>
    <ligandPart>
        <name>Fe</name>
        <dbReference type="ChEBI" id="CHEBI:18248"/>
    </ligandPart>
</feature>
<evidence type="ECO:0000313" key="7">
    <source>
        <dbReference type="Proteomes" id="UP000247454"/>
    </source>
</evidence>
<comment type="caution">
    <text evidence="6">The sequence shown here is derived from an EMBL/GenBank/DDBJ whole genome shotgun (WGS) entry which is preliminary data.</text>
</comment>
<dbReference type="InterPro" id="IPR012292">
    <property type="entry name" value="Globin/Proto"/>
</dbReference>
<dbReference type="GO" id="GO:0046872">
    <property type="term" value="F:metal ion binding"/>
    <property type="evidence" value="ECO:0007669"/>
    <property type="project" value="UniProtKB-KW"/>
</dbReference>
<dbReference type="Proteomes" id="UP000247454">
    <property type="component" value="Unassembled WGS sequence"/>
</dbReference>
<evidence type="ECO:0000256" key="1">
    <source>
        <dbReference type="ARBA" id="ARBA00022448"/>
    </source>
</evidence>
<evidence type="ECO:0000313" key="6">
    <source>
        <dbReference type="EMBL" id="PYE87826.1"/>
    </source>
</evidence>
<keyword evidence="1" id="KW-0813">Transport</keyword>
<keyword evidence="2 5" id="KW-0349">Heme</keyword>
<dbReference type="GO" id="GO:0019825">
    <property type="term" value="F:oxygen binding"/>
    <property type="evidence" value="ECO:0007669"/>
    <property type="project" value="InterPro"/>
</dbReference>
<dbReference type="Gene3D" id="1.10.490.10">
    <property type="entry name" value="Globins"/>
    <property type="match status" value="1"/>
</dbReference>
<keyword evidence="3 5" id="KW-0479">Metal-binding</keyword>
<keyword evidence="4 5" id="KW-0408">Iron</keyword>
<dbReference type="SUPFAM" id="SSF46458">
    <property type="entry name" value="Globin-like"/>
    <property type="match status" value="1"/>
</dbReference>
<dbReference type="EMBL" id="QJTF01000010">
    <property type="protein sequence ID" value="PYE87826.1"/>
    <property type="molecule type" value="Genomic_DNA"/>
</dbReference>
<reference evidence="6 7" key="1">
    <citation type="submission" date="2018-06" db="EMBL/GenBank/DDBJ databases">
        <title>Genomic Encyclopedia of Type Strains, Phase III (KMG-III): the genomes of soil and plant-associated and newly described type strains.</title>
        <authorList>
            <person name="Whitman W."/>
        </authorList>
    </citation>
    <scope>NUCLEOTIDE SEQUENCE [LARGE SCALE GENOMIC DNA]</scope>
    <source>
        <strain evidence="6 7">ORS 1419</strain>
    </source>
</reference>
<evidence type="ECO:0000256" key="2">
    <source>
        <dbReference type="ARBA" id="ARBA00022617"/>
    </source>
</evidence>
<accession>A0A318T1X2</accession>
<dbReference type="InterPro" id="IPR009050">
    <property type="entry name" value="Globin-like_sf"/>
</dbReference>
<evidence type="ECO:0000256" key="4">
    <source>
        <dbReference type="ARBA" id="ARBA00023004"/>
    </source>
</evidence>
<proteinExistence type="predicted"/>
<dbReference type="CDD" id="cd08916">
    <property type="entry name" value="TrHb3_P"/>
    <property type="match status" value="1"/>
</dbReference>
<dbReference type="RefSeq" id="WP_110751599.1">
    <property type="nucleotide sequence ID" value="NZ_QJTF01000010.1"/>
</dbReference>